<dbReference type="EMBL" id="JAAAUQ010000814">
    <property type="protein sequence ID" value="KAF9147421.1"/>
    <property type="molecule type" value="Genomic_DNA"/>
</dbReference>
<evidence type="ECO:0000313" key="2">
    <source>
        <dbReference type="Proteomes" id="UP000748756"/>
    </source>
</evidence>
<reference evidence="1" key="1">
    <citation type="journal article" date="2020" name="Fungal Divers.">
        <title>Resolving the Mortierellaceae phylogeny through synthesis of multi-gene phylogenetics and phylogenomics.</title>
        <authorList>
            <person name="Vandepol N."/>
            <person name="Liber J."/>
            <person name="Desiro A."/>
            <person name="Na H."/>
            <person name="Kennedy M."/>
            <person name="Barry K."/>
            <person name="Grigoriev I.V."/>
            <person name="Miller A.N."/>
            <person name="O'Donnell K."/>
            <person name="Stajich J.E."/>
            <person name="Bonito G."/>
        </authorList>
    </citation>
    <scope>NUCLEOTIDE SEQUENCE</scope>
    <source>
        <strain evidence="1">NRRL 6426</strain>
    </source>
</reference>
<organism evidence="1 2">
    <name type="scientific">Linnemannia schmuckeri</name>
    <dbReference type="NCBI Taxonomy" id="64567"/>
    <lineage>
        <taxon>Eukaryota</taxon>
        <taxon>Fungi</taxon>
        <taxon>Fungi incertae sedis</taxon>
        <taxon>Mucoromycota</taxon>
        <taxon>Mortierellomycotina</taxon>
        <taxon>Mortierellomycetes</taxon>
        <taxon>Mortierellales</taxon>
        <taxon>Mortierellaceae</taxon>
        <taxon>Linnemannia</taxon>
    </lineage>
</organism>
<evidence type="ECO:0000313" key="1">
    <source>
        <dbReference type="EMBL" id="KAF9147421.1"/>
    </source>
</evidence>
<protein>
    <submittedName>
        <fullName evidence="1">Uncharacterized protein</fullName>
    </submittedName>
</protein>
<gene>
    <name evidence="1" type="ORF">BG015_010958</name>
</gene>
<proteinExistence type="predicted"/>
<dbReference type="Proteomes" id="UP000748756">
    <property type="component" value="Unassembled WGS sequence"/>
</dbReference>
<dbReference type="OrthoDB" id="2386604at2759"/>
<sequence>MLDKLYTRIGTLVSLEVLKIKSQGVSVRPNGVLNQIPFRTTSLPSLLALEDAATGQLGFLSKWSGLIKLQDLYGSFLWTTKETMARMGKREVDWVVAYLPALRRAAFLGMRYSDTTSDDIRSSCRVSIGDN</sequence>
<comment type="caution">
    <text evidence="1">The sequence shown here is derived from an EMBL/GenBank/DDBJ whole genome shotgun (WGS) entry which is preliminary data.</text>
</comment>
<accession>A0A9P5V886</accession>
<keyword evidence="2" id="KW-1185">Reference proteome</keyword>
<name>A0A9P5V886_9FUNG</name>
<dbReference type="AlphaFoldDB" id="A0A9P5V886"/>